<reference evidence="4" key="1">
    <citation type="submission" date="2016-10" db="EMBL/GenBank/DDBJ databases">
        <authorList>
            <person name="Varghese N."/>
            <person name="Submissions S."/>
        </authorList>
    </citation>
    <scope>NUCLEOTIDE SEQUENCE [LARGE SCALE GENOMIC DNA]</scope>
    <source>
        <strain evidence="4">DSM 45962</strain>
    </source>
</reference>
<evidence type="ECO:0000256" key="1">
    <source>
        <dbReference type="SAM" id="MobiDB-lite"/>
    </source>
</evidence>
<protein>
    <submittedName>
        <fullName evidence="3">Putative Holin-X, holin superfamily III</fullName>
    </submittedName>
</protein>
<organism evidence="3 4">
    <name type="scientific">Klenkia taihuensis</name>
    <dbReference type="NCBI Taxonomy" id="1225127"/>
    <lineage>
        <taxon>Bacteria</taxon>
        <taxon>Bacillati</taxon>
        <taxon>Actinomycetota</taxon>
        <taxon>Actinomycetes</taxon>
        <taxon>Geodermatophilales</taxon>
        <taxon>Geodermatophilaceae</taxon>
        <taxon>Klenkia</taxon>
    </lineage>
</organism>
<evidence type="ECO:0000313" key="3">
    <source>
        <dbReference type="EMBL" id="SFD24148.1"/>
    </source>
</evidence>
<dbReference type="STRING" id="1225127.SAMN05661030_2898"/>
<dbReference type="Proteomes" id="UP000199022">
    <property type="component" value="Unassembled WGS sequence"/>
</dbReference>
<evidence type="ECO:0000313" key="4">
    <source>
        <dbReference type="Proteomes" id="UP000199022"/>
    </source>
</evidence>
<keyword evidence="2" id="KW-1133">Transmembrane helix</keyword>
<feature type="region of interest" description="Disordered" evidence="1">
    <location>
        <begin position="1"/>
        <end position="49"/>
    </location>
</feature>
<keyword evidence="2" id="KW-0812">Transmembrane</keyword>
<proteinExistence type="predicted"/>
<keyword evidence="2" id="KW-0472">Membrane</keyword>
<dbReference type="RefSeq" id="WP_229827397.1">
    <property type="nucleotide sequence ID" value="NZ_BNAC01000001.1"/>
</dbReference>
<feature type="transmembrane region" description="Helical" evidence="2">
    <location>
        <begin position="92"/>
        <end position="114"/>
    </location>
</feature>
<accession>A0A1I1QW99</accession>
<evidence type="ECO:0000256" key="2">
    <source>
        <dbReference type="SAM" id="Phobius"/>
    </source>
</evidence>
<sequence length="171" mass="17121">MSTPYPGGAHGGGVPGGPPGVSPTDVSAAAAPHAGMGRQTEDGHPDVEGVSVGELIGEVSRDLSTLMRQELALAKAELTVEAKKAGAGAGMLGGAGYAGHLTVLFLSLALWAGLASAMPAGWAALIVAAVWAVVAAVLFVVGRGRLKSVNPKPERTVETLQRVPDAVTPRS</sequence>
<dbReference type="EMBL" id="FOMD01000003">
    <property type="protein sequence ID" value="SFD24148.1"/>
    <property type="molecule type" value="Genomic_DNA"/>
</dbReference>
<dbReference type="Pfam" id="PF07332">
    <property type="entry name" value="Phage_holin_3_6"/>
    <property type="match status" value="1"/>
</dbReference>
<keyword evidence="4" id="KW-1185">Reference proteome</keyword>
<feature type="transmembrane region" description="Helical" evidence="2">
    <location>
        <begin position="120"/>
        <end position="142"/>
    </location>
</feature>
<dbReference type="AlphaFoldDB" id="A0A1I1QW99"/>
<gene>
    <name evidence="3" type="ORF">SAMN05661030_2898</name>
</gene>
<dbReference type="InterPro" id="IPR009937">
    <property type="entry name" value="Phage_holin_3_6"/>
</dbReference>
<name>A0A1I1QW99_9ACTN</name>